<comment type="caution">
    <text evidence="3">The sequence shown here is derived from an EMBL/GenBank/DDBJ whole genome shotgun (WGS) entry which is preliminary data.</text>
</comment>
<dbReference type="AlphaFoldDB" id="A0A4U1WLC5"/>
<dbReference type="Proteomes" id="UP001569177">
    <property type="component" value="Unassembled WGS sequence"/>
</dbReference>
<dbReference type="Proteomes" id="UP000307574">
    <property type="component" value="Unassembled WGS sequence"/>
</dbReference>
<name>A0A4U1WLC5_9VIBR</name>
<dbReference type="RefSeq" id="WP_017057667.1">
    <property type="nucleotide sequence ID" value="NZ_AP025498.1"/>
</dbReference>
<protein>
    <recommendedName>
        <fullName evidence="6">DUF3574 domain-containing protein</fullName>
    </recommendedName>
</protein>
<organism evidence="3 4">
    <name type="scientific">Vibrio kanaloae</name>
    <dbReference type="NCBI Taxonomy" id="170673"/>
    <lineage>
        <taxon>Bacteria</taxon>
        <taxon>Pseudomonadati</taxon>
        <taxon>Pseudomonadota</taxon>
        <taxon>Gammaproteobacteria</taxon>
        <taxon>Vibrionales</taxon>
        <taxon>Vibrionaceae</taxon>
        <taxon>Vibrio</taxon>
    </lineage>
</organism>
<evidence type="ECO:0000256" key="1">
    <source>
        <dbReference type="SAM" id="SignalP"/>
    </source>
</evidence>
<dbReference type="EMBL" id="JBGOOJ010000002">
    <property type="protein sequence ID" value="MEZ8089009.1"/>
    <property type="molecule type" value="Genomic_DNA"/>
</dbReference>
<keyword evidence="1" id="KW-0732">Signal</keyword>
<accession>A0A4U1WLC5</accession>
<feature type="signal peptide" evidence="1">
    <location>
        <begin position="1"/>
        <end position="23"/>
    </location>
</feature>
<evidence type="ECO:0000313" key="3">
    <source>
        <dbReference type="EMBL" id="TKF30580.1"/>
    </source>
</evidence>
<evidence type="ECO:0000313" key="4">
    <source>
        <dbReference type="Proteomes" id="UP000307574"/>
    </source>
</evidence>
<reference evidence="2 5" key="2">
    <citation type="submission" date="2024-06" db="EMBL/GenBank/DDBJ databases">
        <authorList>
            <person name="Steensen K."/>
            <person name="Seneca J."/>
            <person name="Bartlau N."/>
            <person name="Yu A.X."/>
            <person name="Polz M.F."/>
        </authorList>
    </citation>
    <scope>NUCLEOTIDE SEQUENCE [LARGE SCALE GENOMIC DNA]</scope>
    <source>
        <strain evidence="2 5">5S240</strain>
    </source>
</reference>
<reference evidence="3 4" key="1">
    <citation type="submission" date="2019-04" db="EMBL/GenBank/DDBJ databases">
        <title>A reverse ecology approach based on a biological definition of microbial populations.</title>
        <authorList>
            <person name="Arevalo P."/>
            <person name="Vaninsberghe D."/>
            <person name="Elsherbini J."/>
            <person name="Gore J."/>
            <person name="Polz M."/>
        </authorList>
    </citation>
    <scope>NUCLEOTIDE SEQUENCE [LARGE SCALE GENOMIC DNA]</scope>
    <source>
        <strain evidence="3 4">10N.261.46.F4</strain>
    </source>
</reference>
<gene>
    <name evidence="2" type="ORF">ACED24_03000</name>
    <name evidence="3" type="ORF">FCV50_14040</name>
</gene>
<sequence length="130" mass="14776">MKKLLLAISLILLSFTSISPVHASDADMRNTYMVTWTLEVNDANLFKTTLKEQMDKVLELWVSGTIENVYLDNKKSEVIVRKGDVGKVIFFIKAKTENEAQNILDELPLAKKKIASYQLTPAGVLWLKQY</sequence>
<evidence type="ECO:0000313" key="5">
    <source>
        <dbReference type="Proteomes" id="UP001569177"/>
    </source>
</evidence>
<proteinExistence type="predicted"/>
<evidence type="ECO:0000313" key="2">
    <source>
        <dbReference type="EMBL" id="MEZ8089009.1"/>
    </source>
</evidence>
<dbReference type="EMBL" id="SYUV01000045">
    <property type="protein sequence ID" value="TKF30580.1"/>
    <property type="molecule type" value="Genomic_DNA"/>
</dbReference>
<keyword evidence="5" id="KW-1185">Reference proteome</keyword>
<feature type="chain" id="PRO_5043198691" description="DUF3574 domain-containing protein" evidence="1">
    <location>
        <begin position="24"/>
        <end position="130"/>
    </location>
</feature>
<dbReference type="GeneID" id="93967710"/>
<evidence type="ECO:0008006" key="6">
    <source>
        <dbReference type="Google" id="ProtNLM"/>
    </source>
</evidence>